<dbReference type="Gene3D" id="1.10.260.40">
    <property type="entry name" value="lambda repressor-like DNA-binding domains"/>
    <property type="match status" value="1"/>
</dbReference>
<feature type="domain" description="HTH cro/C1-type" evidence="2">
    <location>
        <begin position="31"/>
        <end position="85"/>
    </location>
</feature>
<evidence type="ECO:0000313" key="3">
    <source>
        <dbReference type="EMBL" id="SCG56351.1"/>
    </source>
</evidence>
<organism evidence="3 4">
    <name type="scientific">Micromonospora inositola</name>
    <dbReference type="NCBI Taxonomy" id="47865"/>
    <lineage>
        <taxon>Bacteria</taxon>
        <taxon>Bacillati</taxon>
        <taxon>Actinomycetota</taxon>
        <taxon>Actinomycetes</taxon>
        <taxon>Micromonosporales</taxon>
        <taxon>Micromonosporaceae</taxon>
        <taxon>Micromonospora</taxon>
    </lineage>
</organism>
<feature type="region of interest" description="Disordered" evidence="1">
    <location>
        <begin position="1"/>
        <end position="33"/>
    </location>
</feature>
<dbReference type="Proteomes" id="UP000198221">
    <property type="component" value="Chromosome I"/>
</dbReference>
<accession>A0A1C5IEB2</accession>
<evidence type="ECO:0000313" key="4">
    <source>
        <dbReference type="Proteomes" id="UP000198221"/>
    </source>
</evidence>
<dbReference type="SMART" id="SM00530">
    <property type="entry name" value="HTH_XRE"/>
    <property type="match status" value="1"/>
</dbReference>
<feature type="compositionally biased region" description="Basic and acidic residues" evidence="1">
    <location>
        <begin position="7"/>
        <end position="17"/>
    </location>
</feature>
<proteinExistence type="predicted"/>
<sequence length="122" mass="12843">MPGHTPSRPDGDRDQRRPSHVGARSGAAATLRRVRDTRLVTQRALADLAGASQAAVARVERGDRMPSIPLVERLLAALDLQLSVAVEPLDAHLDARMAELAARSLADQIDALGATRPGSAPG</sequence>
<dbReference type="AlphaFoldDB" id="A0A1C5IEB2"/>
<reference evidence="4" key="1">
    <citation type="submission" date="2016-06" db="EMBL/GenBank/DDBJ databases">
        <authorList>
            <person name="Varghese N."/>
            <person name="Submissions Spin"/>
        </authorList>
    </citation>
    <scope>NUCLEOTIDE SEQUENCE [LARGE SCALE GENOMIC DNA]</scope>
    <source>
        <strain evidence="4">DSM 43819</strain>
    </source>
</reference>
<gene>
    <name evidence="3" type="ORF">GA0070613_2670</name>
</gene>
<dbReference type="InterPro" id="IPR001387">
    <property type="entry name" value="Cro/C1-type_HTH"/>
</dbReference>
<dbReference type="GO" id="GO:0003677">
    <property type="term" value="F:DNA binding"/>
    <property type="evidence" value="ECO:0007669"/>
    <property type="project" value="InterPro"/>
</dbReference>
<dbReference type="InterPro" id="IPR010982">
    <property type="entry name" value="Lambda_DNA-bd_dom_sf"/>
</dbReference>
<protein>
    <submittedName>
        <fullName evidence="3">Helix-turn-helix</fullName>
    </submittedName>
</protein>
<name>A0A1C5IEB2_9ACTN</name>
<evidence type="ECO:0000259" key="2">
    <source>
        <dbReference type="PROSITE" id="PS50943"/>
    </source>
</evidence>
<dbReference type="CDD" id="cd00093">
    <property type="entry name" value="HTH_XRE"/>
    <property type="match status" value="1"/>
</dbReference>
<keyword evidence="4" id="KW-1185">Reference proteome</keyword>
<dbReference type="Pfam" id="PF13560">
    <property type="entry name" value="HTH_31"/>
    <property type="match status" value="1"/>
</dbReference>
<evidence type="ECO:0000256" key="1">
    <source>
        <dbReference type="SAM" id="MobiDB-lite"/>
    </source>
</evidence>
<dbReference type="EMBL" id="LT607754">
    <property type="protein sequence ID" value="SCG56351.1"/>
    <property type="molecule type" value="Genomic_DNA"/>
</dbReference>
<dbReference type="PROSITE" id="PS50943">
    <property type="entry name" value="HTH_CROC1"/>
    <property type="match status" value="1"/>
</dbReference>
<dbReference type="SUPFAM" id="SSF47413">
    <property type="entry name" value="lambda repressor-like DNA-binding domains"/>
    <property type="match status" value="1"/>
</dbReference>